<protein>
    <submittedName>
        <fullName evidence="2">TGL2 protein</fullName>
    </submittedName>
</protein>
<dbReference type="PANTHER" id="PTHR11440">
    <property type="entry name" value="LECITHIN-CHOLESTEROL ACYLTRANSFERASE-RELATED"/>
    <property type="match status" value="1"/>
</dbReference>
<dbReference type="AlphaFoldDB" id="A0A0H5C5C6"/>
<reference evidence="3" key="1">
    <citation type="journal article" date="2015" name="J. Biotechnol.">
        <title>The structure of the Cyberlindnera jadinii genome and its relation to Candida utilis analyzed by the occurrence of single nucleotide polymorphisms.</title>
        <authorList>
            <person name="Rupp O."/>
            <person name="Brinkrolf K."/>
            <person name="Buerth C."/>
            <person name="Kunigo M."/>
            <person name="Schneider J."/>
            <person name="Jaenicke S."/>
            <person name="Goesmann A."/>
            <person name="Puehler A."/>
            <person name="Jaeger K.-E."/>
            <person name="Ernst J.F."/>
        </authorList>
    </citation>
    <scope>NUCLEOTIDE SEQUENCE [LARGE SCALE GENOMIC DNA]</scope>
    <source>
        <strain evidence="3">ATCC 18201 / CBS 1600 / BCRC 20928 / JCM 3617 / NBRC 0987 / NRRL Y-1542</strain>
    </source>
</reference>
<sequence>MLMTSGFIATAGYTRSTVLLESSRGCDKDDGDNSDDASTEDTLRVLRQWFQWSKVAHTTDAEVLIKEQNSNNGPLINELRLKEKYAAPKYPVVLCHGLSGFDKLMVIPSPAYLIGLSKHNPSARRDFIVADRDGVALEYWYGIKEALESKGTTVMVAKVPGFGSIEERASILNDFITSEVERLRHRPKDDIYNAQNQSEQTFKQKGEKMKINLVAHSMGGLDARYLISELENANYEVVSLTTVTTPHRGSEMADYVLDLSEKLPNRVQIPLPPSFKQLTTEHMKRFNQQVKDDPKVHYFSYGAEFNPAWYNIFYASWSIINSRAGPNDGMVSVESSKWGSYLGTLMNVDHLDLINWTNGFKQIMSSLTPGTRGPQIDSVALYLEIADNLAKRGL</sequence>
<evidence type="ECO:0000259" key="1">
    <source>
        <dbReference type="Pfam" id="PF00561"/>
    </source>
</evidence>
<dbReference type="Gene3D" id="3.40.50.1820">
    <property type="entry name" value="alpha/beta hydrolase"/>
    <property type="match status" value="1"/>
</dbReference>
<name>A0A0H5C5C6_CYBJN</name>
<evidence type="ECO:0000313" key="2">
    <source>
        <dbReference type="EMBL" id="CEP23196.1"/>
    </source>
</evidence>
<feature type="domain" description="AB hydrolase-1" evidence="1">
    <location>
        <begin position="90"/>
        <end position="266"/>
    </location>
</feature>
<evidence type="ECO:0000313" key="3">
    <source>
        <dbReference type="Proteomes" id="UP000038830"/>
    </source>
</evidence>
<organism evidence="2 3">
    <name type="scientific">Cyberlindnera jadinii (strain ATCC 18201 / CBS 1600 / BCRC 20928 / JCM 3617 / NBRC 0987 / NRRL Y-1542)</name>
    <name type="common">Torula yeast</name>
    <name type="synonym">Candida utilis</name>
    <dbReference type="NCBI Taxonomy" id="983966"/>
    <lineage>
        <taxon>Eukaryota</taxon>
        <taxon>Fungi</taxon>
        <taxon>Dikarya</taxon>
        <taxon>Ascomycota</taxon>
        <taxon>Saccharomycotina</taxon>
        <taxon>Saccharomycetes</taxon>
        <taxon>Phaffomycetales</taxon>
        <taxon>Phaffomycetaceae</taxon>
        <taxon>Cyberlindnera</taxon>
    </lineage>
</organism>
<accession>A0A0H5C5C6</accession>
<dbReference type="Pfam" id="PF00561">
    <property type="entry name" value="Abhydrolase_1"/>
    <property type="match status" value="1"/>
</dbReference>
<proteinExistence type="predicted"/>
<dbReference type="EMBL" id="CDQK01000004">
    <property type="protein sequence ID" value="CEP23196.1"/>
    <property type="molecule type" value="Genomic_DNA"/>
</dbReference>
<dbReference type="SUPFAM" id="SSF53474">
    <property type="entry name" value="alpha/beta-Hydrolases"/>
    <property type="match status" value="1"/>
</dbReference>
<dbReference type="InterPro" id="IPR000073">
    <property type="entry name" value="AB_hydrolase_1"/>
</dbReference>
<dbReference type="Proteomes" id="UP000038830">
    <property type="component" value="Unassembled WGS sequence"/>
</dbReference>
<gene>
    <name evidence="2" type="primary">TGL2</name>
    <name evidence="2" type="ORF">BN1211_3728</name>
</gene>
<dbReference type="InterPro" id="IPR029058">
    <property type="entry name" value="AB_hydrolase_fold"/>
</dbReference>